<organism evidence="1 2">
    <name type="scientific">Cystoisospora suis</name>
    <dbReference type="NCBI Taxonomy" id="483139"/>
    <lineage>
        <taxon>Eukaryota</taxon>
        <taxon>Sar</taxon>
        <taxon>Alveolata</taxon>
        <taxon>Apicomplexa</taxon>
        <taxon>Conoidasida</taxon>
        <taxon>Coccidia</taxon>
        <taxon>Eucoccidiorida</taxon>
        <taxon>Eimeriorina</taxon>
        <taxon>Sarcocystidae</taxon>
        <taxon>Cystoisospora</taxon>
    </lineage>
</organism>
<evidence type="ECO:0000313" key="1">
    <source>
        <dbReference type="EMBL" id="PHJ23819.1"/>
    </source>
</evidence>
<reference evidence="1 2" key="1">
    <citation type="journal article" date="2017" name="Int. J. Parasitol.">
        <title>The genome of the protozoan parasite Cystoisospora suis and a reverse vaccinology approach to identify vaccine candidates.</title>
        <authorList>
            <person name="Palmieri N."/>
            <person name="Shrestha A."/>
            <person name="Ruttkowski B."/>
            <person name="Beck T."/>
            <person name="Vogl C."/>
            <person name="Tomley F."/>
            <person name="Blake D.P."/>
            <person name="Joachim A."/>
        </authorList>
    </citation>
    <scope>NUCLEOTIDE SEQUENCE [LARGE SCALE GENOMIC DNA]</scope>
    <source>
        <strain evidence="1 2">Wien I</strain>
    </source>
</reference>
<gene>
    <name evidence="1" type="ORF">CSUI_002327</name>
</gene>
<evidence type="ECO:0000313" key="2">
    <source>
        <dbReference type="Proteomes" id="UP000221165"/>
    </source>
</evidence>
<dbReference type="RefSeq" id="XP_067925493.1">
    <property type="nucleotide sequence ID" value="XM_068062529.1"/>
</dbReference>
<accession>A0A2C6L6W9</accession>
<dbReference type="VEuPathDB" id="ToxoDB:CSUI_002327"/>
<dbReference type="AlphaFoldDB" id="A0A2C6L6W9"/>
<sequence>MMAGFVLPSRQPRSWVEYRMCVAPSDSTIRPSEALVRSRVGYAFSKR</sequence>
<comment type="caution">
    <text evidence="1">The sequence shown here is derived from an EMBL/GenBank/DDBJ whole genome shotgun (WGS) entry which is preliminary data.</text>
</comment>
<proteinExistence type="predicted"/>
<dbReference type="GeneID" id="94425740"/>
<name>A0A2C6L6W9_9APIC</name>
<protein>
    <submittedName>
        <fullName evidence="1">Uncharacterized protein</fullName>
    </submittedName>
</protein>
<keyword evidence="2" id="KW-1185">Reference proteome</keyword>
<dbReference type="Proteomes" id="UP000221165">
    <property type="component" value="Unassembled WGS sequence"/>
</dbReference>
<dbReference type="EMBL" id="MIGC01000987">
    <property type="protein sequence ID" value="PHJ23819.1"/>
    <property type="molecule type" value="Genomic_DNA"/>
</dbReference>